<dbReference type="InterPro" id="IPR025269">
    <property type="entry name" value="SAM-like_dom"/>
</dbReference>
<dbReference type="GeneID" id="98662500"/>
<dbReference type="Proteomes" id="UP000271472">
    <property type="component" value="Unassembled WGS sequence"/>
</dbReference>
<dbReference type="PANTHER" id="PTHR30629">
    <property type="entry name" value="PROPHAGE INTEGRASE"/>
    <property type="match status" value="1"/>
</dbReference>
<evidence type="ECO:0000256" key="4">
    <source>
        <dbReference type="ARBA" id="ARBA00023172"/>
    </source>
</evidence>
<dbReference type="InterPro" id="IPR050808">
    <property type="entry name" value="Phage_Integrase"/>
</dbReference>
<comment type="caution">
    <text evidence="9">The sequence shown here is derived from an EMBL/GenBank/DDBJ whole genome shotgun (WGS) entry which is preliminary data.</text>
</comment>
<dbReference type="CDD" id="cd01189">
    <property type="entry name" value="INT_ICEBs1_C_like"/>
    <property type="match status" value="1"/>
</dbReference>
<evidence type="ECO:0008006" key="11">
    <source>
        <dbReference type="Google" id="ProtNLM"/>
    </source>
</evidence>
<proteinExistence type="inferred from homology"/>
<evidence type="ECO:0000313" key="9">
    <source>
        <dbReference type="EMBL" id="RNM34416.1"/>
    </source>
</evidence>
<evidence type="ECO:0000256" key="3">
    <source>
        <dbReference type="ARBA" id="ARBA00023125"/>
    </source>
</evidence>
<keyword evidence="10" id="KW-1185">Reference proteome</keyword>
<accession>A0A3N0ICU0</accession>
<evidence type="ECO:0000256" key="2">
    <source>
        <dbReference type="ARBA" id="ARBA00022908"/>
    </source>
</evidence>
<keyword evidence="2" id="KW-0229">DNA integration</keyword>
<dbReference type="Pfam" id="PF00589">
    <property type="entry name" value="Phage_integrase"/>
    <property type="match status" value="1"/>
</dbReference>
<evidence type="ECO:0000259" key="7">
    <source>
        <dbReference type="PROSITE" id="PS51898"/>
    </source>
</evidence>
<dbReference type="PROSITE" id="PS51900">
    <property type="entry name" value="CB"/>
    <property type="match status" value="1"/>
</dbReference>
<dbReference type="InterPro" id="IPR011010">
    <property type="entry name" value="DNA_brk_join_enz"/>
</dbReference>
<name>A0A3N0ICU0_9ACTN</name>
<dbReference type="EMBL" id="QIBZ01000010">
    <property type="protein sequence ID" value="RNM34416.1"/>
    <property type="molecule type" value="Genomic_DNA"/>
</dbReference>
<feature type="domain" description="Core-binding (CB)" evidence="8">
    <location>
        <begin position="76"/>
        <end position="159"/>
    </location>
</feature>
<evidence type="ECO:0000256" key="1">
    <source>
        <dbReference type="ARBA" id="ARBA00008857"/>
    </source>
</evidence>
<dbReference type="InterPro" id="IPR044068">
    <property type="entry name" value="CB"/>
</dbReference>
<gene>
    <name evidence="9" type="ORF">DMP05_06415</name>
</gene>
<keyword evidence="3 5" id="KW-0238">DNA-binding</keyword>
<dbReference type="OrthoDB" id="3175606at2"/>
<dbReference type="PROSITE" id="PS51898">
    <property type="entry name" value="TYR_RECOMBINASE"/>
    <property type="match status" value="1"/>
</dbReference>
<dbReference type="InterPro" id="IPR010998">
    <property type="entry name" value="Integrase_recombinase_N"/>
</dbReference>
<evidence type="ECO:0000259" key="8">
    <source>
        <dbReference type="PROSITE" id="PS51900"/>
    </source>
</evidence>
<sequence length="402" mass="44513">MKKHIKPASVSQVKNCHGTPAKGSWRLTPTIGTDPITKKPIRKYRTFHGTKTEAKQAAIDFACEVESGLNVDLERLTFGEYAAQWIAEREASGTFAATTIKRNKELVEHLNTYLRGVRISDIDAPTIRNLYIYMTQDGVGHPTQNKASVVLKQIMRQAVINGIILTNPCDLVKPPKQEKSTVSISLDKSEVAALCKALDKLETKRYPHAREACQKETANKAHATAVRLILATGLRQGEALGLTRNDVDFDNAMLYVRHTLDRATGKLKKPKTDSGVRIVALDEATLLMLGSWKAAQRSYLNSLGIEQGNDTPVITSEAGTHMEGNNLYHWWSRFLKANNLKKCRLHDLRHTHATLLISSGTNIKAVSARLGHANIGITLDLYAHAQMEDDRKAASVIGSIMY</sequence>
<dbReference type="AlphaFoldDB" id="A0A3N0ICU0"/>
<evidence type="ECO:0000313" key="10">
    <source>
        <dbReference type="Proteomes" id="UP000271472"/>
    </source>
</evidence>
<evidence type="ECO:0000256" key="6">
    <source>
        <dbReference type="SAM" id="MobiDB-lite"/>
    </source>
</evidence>
<protein>
    <recommendedName>
        <fullName evidence="11">Site-specific integrase</fullName>
    </recommendedName>
</protein>
<dbReference type="SUPFAM" id="SSF56349">
    <property type="entry name" value="DNA breaking-rejoining enzymes"/>
    <property type="match status" value="1"/>
</dbReference>
<dbReference type="Pfam" id="PF13102">
    <property type="entry name" value="Phage_int_SAM_5"/>
    <property type="match status" value="1"/>
</dbReference>
<dbReference type="InterPro" id="IPR002104">
    <property type="entry name" value="Integrase_catalytic"/>
</dbReference>
<feature type="domain" description="Tyr recombinase" evidence="7">
    <location>
        <begin position="179"/>
        <end position="395"/>
    </location>
</feature>
<dbReference type="GO" id="GO:0015074">
    <property type="term" value="P:DNA integration"/>
    <property type="evidence" value="ECO:0007669"/>
    <property type="project" value="UniProtKB-KW"/>
</dbReference>
<evidence type="ECO:0000256" key="5">
    <source>
        <dbReference type="PROSITE-ProRule" id="PRU01248"/>
    </source>
</evidence>
<organism evidence="9 10">
    <name type="scientific">Slackia isoflavoniconvertens</name>
    <dbReference type="NCBI Taxonomy" id="572010"/>
    <lineage>
        <taxon>Bacteria</taxon>
        <taxon>Bacillati</taxon>
        <taxon>Actinomycetota</taxon>
        <taxon>Coriobacteriia</taxon>
        <taxon>Eggerthellales</taxon>
        <taxon>Eggerthellaceae</taxon>
        <taxon>Slackia</taxon>
    </lineage>
</organism>
<feature type="region of interest" description="Disordered" evidence="6">
    <location>
        <begin position="1"/>
        <end position="29"/>
    </location>
</feature>
<dbReference type="Gene3D" id="1.10.150.130">
    <property type="match status" value="1"/>
</dbReference>
<keyword evidence="4" id="KW-0233">DNA recombination</keyword>
<comment type="similarity">
    <text evidence="1">Belongs to the 'phage' integrase family.</text>
</comment>
<dbReference type="Gene3D" id="1.10.443.10">
    <property type="entry name" value="Intergrase catalytic core"/>
    <property type="match status" value="1"/>
</dbReference>
<dbReference type="GO" id="GO:0006310">
    <property type="term" value="P:DNA recombination"/>
    <property type="evidence" value="ECO:0007669"/>
    <property type="project" value="UniProtKB-KW"/>
</dbReference>
<dbReference type="GO" id="GO:0003677">
    <property type="term" value="F:DNA binding"/>
    <property type="evidence" value="ECO:0007669"/>
    <property type="project" value="UniProtKB-UniRule"/>
</dbReference>
<dbReference type="PANTHER" id="PTHR30629:SF2">
    <property type="entry name" value="PROPHAGE INTEGRASE INTS-RELATED"/>
    <property type="match status" value="1"/>
</dbReference>
<reference evidence="10" key="1">
    <citation type="submission" date="2018-05" db="EMBL/GenBank/DDBJ databases">
        <title>Genome Sequencing of selected type strains of the family Eggerthellaceae.</title>
        <authorList>
            <person name="Danylec N."/>
            <person name="Stoll D.A."/>
            <person name="Doetsch A."/>
            <person name="Huch M."/>
        </authorList>
    </citation>
    <scope>NUCLEOTIDE SEQUENCE [LARGE SCALE GENOMIC DNA]</scope>
    <source>
        <strain evidence="10">DSM 22006</strain>
    </source>
</reference>
<dbReference type="RefSeq" id="WP_123219666.1">
    <property type="nucleotide sequence ID" value="NZ_JACHYQ010000001.1"/>
</dbReference>
<dbReference type="InterPro" id="IPR013762">
    <property type="entry name" value="Integrase-like_cat_sf"/>
</dbReference>